<keyword evidence="2" id="KW-1185">Reference proteome</keyword>
<sequence>MADSSSANNHAKLTYEMSKKFNVSVKVWTKAALVNVQSGTALHGEGSSVTGRARDQSNKDKHQIWIVVFPSMPGAGALLVNEATGGHIVAQGENKPVTLDDSSINDRKGQWHMEYTQEGSRGTKFKNAEFGSCVLDLAAGHKGDGTLVYCYKDNKGKNQIWSRIDAD</sequence>
<organism evidence="1 2">
    <name type="scientific">Coniosporium apollinis</name>
    <dbReference type="NCBI Taxonomy" id="61459"/>
    <lineage>
        <taxon>Eukaryota</taxon>
        <taxon>Fungi</taxon>
        <taxon>Dikarya</taxon>
        <taxon>Ascomycota</taxon>
        <taxon>Pezizomycotina</taxon>
        <taxon>Dothideomycetes</taxon>
        <taxon>Dothideomycetes incertae sedis</taxon>
        <taxon>Coniosporium</taxon>
    </lineage>
</organism>
<reference evidence="1" key="1">
    <citation type="submission" date="2022-10" db="EMBL/GenBank/DDBJ databases">
        <title>Culturing micro-colonial fungi from biological soil crusts in the Mojave desert and describing Neophaeococcomyces mojavensis, and introducing the new genera and species Taxawa tesnikishii.</title>
        <authorList>
            <person name="Kurbessoian T."/>
            <person name="Stajich J.E."/>
        </authorList>
    </citation>
    <scope>NUCLEOTIDE SEQUENCE</scope>
    <source>
        <strain evidence="1">TK_1</strain>
    </source>
</reference>
<dbReference type="EMBL" id="JAPDRL010000016">
    <property type="protein sequence ID" value="KAJ9666811.1"/>
    <property type="molecule type" value="Genomic_DNA"/>
</dbReference>
<dbReference type="SUPFAM" id="SSF50370">
    <property type="entry name" value="Ricin B-like lectins"/>
    <property type="match status" value="1"/>
</dbReference>
<proteinExistence type="predicted"/>
<evidence type="ECO:0000313" key="1">
    <source>
        <dbReference type="EMBL" id="KAJ9666811.1"/>
    </source>
</evidence>
<name>A0ABQ9NWS1_9PEZI</name>
<comment type="caution">
    <text evidence="1">The sequence shown here is derived from an EMBL/GenBank/DDBJ whole genome shotgun (WGS) entry which is preliminary data.</text>
</comment>
<gene>
    <name evidence="1" type="ORF">H2201_002944</name>
</gene>
<dbReference type="Gene3D" id="2.80.10.50">
    <property type="match status" value="1"/>
</dbReference>
<evidence type="ECO:0000313" key="2">
    <source>
        <dbReference type="Proteomes" id="UP001172684"/>
    </source>
</evidence>
<protein>
    <recommendedName>
        <fullName evidence="3">Ricin B lectin domain-containing protein</fullName>
    </recommendedName>
</protein>
<accession>A0ABQ9NWS1</accession>
<dbReference type="InterPro" id="IPR035992">
    <property type="entry name" value="Ricin_B-like_lectins"/>
</dbReference>
<dbReference type="Proteomes" id="UP001172684">
    <property type="component" value="Unassembled WGS sequence"/>
</dbReference>
<evidence type="ECO:0008006" key="3">
    <source>
        <dbReference type="Google" id="ProtNLM"/>
    </source>
</evidence>